<dbReference type="InterPro" id="IPR046373">
    <property type="entry name" value="Acyl-CoA_Oxase/DH_mid-dom_sf"/>
</dbReference>
<dbReference type="Gene3D" id="1.20.140.10">
    <property type="entry name" value="Butyryl-CoA Dehydrogenase, subunit A, domain 3"/>
    <property type="match status" value="1"/>
</dbReference>
<feature type="domain" description="Acyl-CoA dehydrogenase/oxidase C-terminal" evidence="6">
    <location>
        <begin position="228"/>
        <end position="377"/>
    </location>
</feature>
<dbReference type="FunFam" id="2.40.110.10:FF:000001">
    <property type="entry name" value="Acyl-CoA dehydrogenase, mitochondrial"/>
    <property type="match status" value="1"/>
</dbReference>
<evidence type="ECO:0000256" key="5">
    <source>
        <dbReference type="ARBA" id="ARBA00023002"/>
    </source>
</evidence>
<dbReference type="Gene3D" id="2.40.110.10">
    <property type="entry name" value="Butyryl-CoA Dehydrogenase, subunit A, domain 2"/>
    <property type="match status" value="1"/>
</dbReference>
<dbReference type="SUPFAM" id="SSF56645">
    <property type="entry name" value="Acyl-CoA dehydrogenase NM domain-like"/>
    <property type="match status" value="1"/>
</dbReference>
<dbReference type="GO" id="GO:0050660">
    <property type="term" value="F:flavin adenine dinucleotide binding"/>
    <property type="evidence" value="ECO:0007669"/>
    <property type="project" value="InterPro"/>
</dbReference>
<dbReference type="InterPro" id="IPR009075">
    <property type="entry name" value="AcylCo_DH/oxidase_C"/>
</dbReference>
<dbReference type="EC" id="1.3.8.1" evidence="9"/>
<evidence type="ECO:0000256" key="3">
    <source>
        <dbReference type="ARBA" id="ARBA00022630"/>
    </source>
</evidence>
<proteinExistence type="inferred from homology"/>
<feature type="domain" description="Acyl-CoA dehydrogenase/oxidase N-terminal" evidence="8">
    <location>
        <begin position="6"/>
        <end position="116"/>
    </location>
</feature>
<keyword evidence="3" id="KW-0285">Flavoprotein</keyword>
<evidence type="ECO:0000259" key="8">
    <source>
        <dbReference type="Pfam" id="PF02771"/>
    </source>
</evidence>
<dbReference type="AlphaFoldDB" id="A0A3B1D6K5"/>
<dbReference type="PANTHER" id="PTHR43884:SF12">
    <property type="entry name" value="ISOVALERYL-COA DEHYDROGENASE, MITOCHONDRIAL-RELATED"/>
    <property type="match status" value="1"/>
</dbReference>
<feature type="domain" description="Acyl-CoA oxidase/dehydrogenase middle" evidence="7">
    <location>
        <begin position="121"/>
        <end position="216"/>
    </location>
</feature>
<evidence type="ECO:0000256" key="1">
    <source>
        <dbReference type="ARBA" id="ARBA00001974"/>
    </source>
</evidence>
<accession>A0A3B1D6K5</accession>
<gene>
    <name evidence="9" type="ORF">MNBD_NITROSPIRAE02-369</name>
</gene>
<dbReference type="InterPro" id="IPR036250">
    <property type="entry name" value="AcylCo_DH-like_C"/>
</dbReference>
<keyword evidence="5 9" id="KW-0560">Oxidoreductase</keyword>
<dbReference type="SUPFAM" id="SSF47203">
    <property type="entry name" value="Acyl-CoA dehydrogenase C-terminal domain-like"/>
    <property type="match status" value="1"/>
</dbReference>
<name>A0A3B1D6K5_9ZZZZ</name>
<dbReference type="PROSITE" id="PS00072">
    <property type="entry name" value="ACYL_COA_DH_1"/>
    <property type="match status" value="1"/>
</dbReference>
<dbReference type="InterPro" id="IPR009100">
    <property type="entry name" value="AcylCoA_DH/oxidase_NM_dom_sf"/>
</dbReference>
<dbReference type="Pfam" id="PF02771">
    <property type="entry name" value="Acyl-CoA_dh_N"/>
    <property type="match status" value="1"/>
</dbReference>
<dbReference type="FunFam" id="1.10.540.10:FF:000002">
    <property type="entry name" value="Acyl-CoA dehydrogenase FadE19"/>
    <property type="match status" value="1"/>
</dbReference>
<dbReference type="GO" id="GO:0016937">
    <property type="term" value="F:short-chain fatty acyl-CoA dehydrogenase activity"/>
    <property type="evidence" value="ECO:0007669"/>
    <property type="project" value="UniProtKB-EC"/>
</dbReference>
<evidence type="ECO:0000259" key="7">
    <source>
        <dbReference type="Pfam" id="PF02770"/>
    </source>
</evidence>
<keyword evidence="4" id="KW-0274">FAD</keyword>
<evidence type="ECO:0000256" key="2">
    <source>
        <dbReference type="ARBA" id="ARBA00009347"/>
    </source>
</evidence>
<reference evidence="9" key="1">
    <citation type="submission" date="2018-06" db="EMBL/GenBank/DDBJ databases">
        <authorList>
            <person name="Zhirakovskaya E."/>
        </authorList>
    </citation>
    <scope>NUCLEOTIDE SEQUENCE</scope>
</reference>
<evidence type="ECO:0000259" key="6">
    <source>
        <dbReference type="Pfam" id="PF00441"/>
    </source>
</evidence>
<dbReference type="Gene3D" id="1.10.540.10">
    <property type="entry name" value="Acyl-CoA dehydrogenase/oxidase, N-terminal domain"/>
    <property type="match status" value="1"/>
</dbReference>
<dbReference type="InterPro" id="IPR037069">
    <property type="entry name" value="AcylCoA_DH/ox_N_sf"/>
</dbReference>
<comment type="cofactor">
    <cofactor evidence="1">
        <name>FAD</name>
        <dbReference type="ChEBI" id="CHEBI:57692"/>
    </cofactor>
</comment>
<evidence type="ECO:0000313" key="9">
    <source>
        <dbReference type="EMBL" id="VAX30560.1"/>
    </source>
</evidence>
<dbReference type="PROSITE" id="PS00073">
    <property type="entry name" value="ACYL_COA_DH_2"/>
    <property type="match status" value="1"/>
</dbReference>
<dbReference type="PANTHER" id="PTHR43884">
    <property type="entry name" value="ACYL-COA DEHYDROGENASE"/>
    <property type="match status" value="1"/>
</dbReference>
<organism evidence="9">
    <name type="scientific">hydrothermal vent metagenome</name>
    <dbReference type="NCBI Taxonomy" id="652676"/>
    <lineage>
        <taxon>unclassified sequences</taxon>
        <taxon>metagenomes</taxon>
        <taxon>ecological metagenomes</taxon>
    </lineage>
</organism>
<dbReference type="InterPro" id="IPR006091">
    <property type="entry name" value="Acyl-CoA_Oxase/DH_mid-dom"/>
</dbReference>
<comment type="similarity">
    <text evidence="2">Belongs to the acyl-CoA dehydrogenase family.</text>
</comment>
<dbReference type="Pfam" id="PF02770">
    <property type="entry name" value="Acyl-CoA_dh_M"/>
    <property type="match status" value="1"/>
</dbReference>
<dbReference type="EMBL" id="UOGH01000168">
    <property type="protein sequence ID" value="VAX30560.1"/>
    <property type="molecule type" value="Genomic_DNA"/>
</dbReference>
<dbReference type="InterPro" id="IPR006089">
    <property type="entry name" value="Acyl-CoA_DH_CS"/>
</dbReference>
<protein>
    <submittedName>
        <fullName evidence="9">Acyl-CoA dehydrogenase, short-chain specific</fullName>
        <ecNumber evidence="9">1.3.8.1</ecNumber>
    </submittedName>
</protein>
<dbReference type="PIRSF" id="PIRSF016578">
    <property type="entry name" value="HsaA"/>
    <property type="match status" value="1"/>
</dbReference>
<dbReference type="InterPro" id="IPR013786">
    <property type="entry name" value="AcylCoA_DH/ox_N"/>
</dbReference>
<dbReference type="Pfam" id="PF00441">
    <property type="entry name" value="Acyl-CoA_dh_1"/>
    <property type="match status" value="1"/>
</dbReference>
<evidence type="ECO:0000256" key="4">
    <source>
        <dbReference type="ARBA" id="ARBA00022827"/>
    </source>
</evidence>
<dbReference type="FunFam" id="1.20.140.10:FF:000004">
    <property type="entry name" value="Acyl-CoA dehydrogenase FadE25"/>
    <property type="match status" value="1"/>
</dbReference>
<sequence>MNYFLTEEQQMLRELTRQVAEEKIVPVRAELDEKEEFPHEIMKVLAQSDIFGIFIPEEYGGLGMGSFELCLAVEELSWACLGVSTTYAANALGTYPILLYGSDEQKEKYLPDIAAGRKLVAFALTEANAGSDAAGVQSTAVRDGDYYILNGTKQWITNGGEADIYTIIAITDRSKGPRGASAFIVDKGTPGFSFGKKEKKMGIRASVTSELIFEDCRIPKENILGREGMGFIVAMKTLDQSRVGVGAQGLGVAQGAVDEAIKFAKQRVQFGKPIISFQAIQHMLADMSTRVEASRALVYAVAKHIDSGAKDFSKVSAMAKVFATDTAMQVTTDAVQVMGGSGYMREYPVEKMMRDAKILQIFEGTNQIQRNVIGQALIKEAVGRENGS</sequence>